<dbReference type="STRING" id="196109.A0A136JI17"/>
<evidence type="ECO:0000313" key="2">
    <source>
        <dbReference type="EMBL" id="KXJ96795.1"/>
    </source>
</evidence>
<feature type="compositionally biased region" description="Polar residues" evidence="1">
    <location>
        <begin position="158"/>
        <end position="172"/>
    </location>
</feature>
<accession>A0A136JI17</accession>
<gene>
    <name evidence="2" type="ORF">Micbo1qcDRAFT_3138</name>
</gene>
<feature type="region of interest" description="Disordered" evidence="1">
    <location>
        <begin position="1"/>
        <end position="84"/>
    </location>
</feature>
<dbReference type="PANTHER" id="PTHR42106">
    <property type="entry name" value="CHROMOSOME 10, WHOLE GENOME SHOTGUN SEQUENCE"/>
    <property type="match status" value="1"/>
</dbReference>
<reference evidence="3" key="1">
    <citation type="submission" date="2016-02" db="EMBL/GenBank/DDBJ databases">
        <title>Draft genome sequence of Microdochium bolleyi, a fungal endophyte of beachgrass.</title>
        <authorList>
            <consortium name="DOE Joint Genome Institute"/>
            <person name="David A.S."/>
            <person name="May G."/>
            <person name="Haridas S."/>
            <person name="Lim J."/>
            <person name="Wang M."/>
            <person name="Labutti K."/>
            <person name="Lipzen A."/>
            <person name="Barry K."/>
            <person name="Grigoriev I.V."/>
        </authorList>
    </citation>
    <scope>NUCLEOTIDE SEQUENCE [LARGE SCALE GENOMIC DNA]</scope>
    <source>
        <strain evidence="3">J235TASD1</strain>
    </source>
</reference>
<feature type="region of interest" description="Disordered" evidence="1">
    <location>
        <begin position="254"/>
        <end position="291"/>
    </location>
</feature>
<dbReference type="InParanoid" id="A0A136JI17"/>
<dbReference type="EMBL" id="KQ964245">
    <property type="protein sequence ID" value="KXJ96795.1"/>
    <property type="molecule type" value="Genomic_DNA"/>
</dbReference>
<dbReference type="AlphaFoldDB" id="A0A136JI17"/>
<sequence length="677" mass="72298">MEGLREHSGPGLDMHPHETFDEDDTVPADSPAHPSKTRSLSDGAGPQLSPSPFIVEAHRRTSKDDTSLANKPREMAAPVTPRRHGFPVASGLNLALHMPPHDGQSAMAGVSPYAKPALTPTPLSPKLDHSQTYASPTNILPRRSRGLDFSRAATSLHHSTLAEQASPDTSPTIGGRAMNIPGRTGFEGGEQSTNSLWSMMGTQERMNISSSLGSTSMFASGSSSSSEDEEFVDDDMEDAIMSTPQQLPRNASHIGAQTPTQPSHVMPWAPETSPAITSLSGFRTRPRRQPKKKLRGLLGLGFNSASPAALSRSPPSNLAKETRDMPIGHSRRESISWAANQLHISSNDNEDRAMDDGPGTPSKDGQRGVIRRAVTRRGNLLPKTKGFARIRAALAEESTPVDAELHREAEVIRQVRESDVNLEPRMHAVPPLDLANLPSTVQSSPDLNAASESLDDMPEMEMESIPGPVRNLNLRHHPYRMSRGRKPSEALSDASSVAGMRTTPPHIPWLPREPSSGMSEDMNMDSPSQPNQQDSASQPPQAATPQNGMPPTVAEITRRINNKRRRDDDFDPMSMKRRAVSPGMSTHNSPVGQSPMQRDGAPWGSRPSSTQGGDKASATPSENGASTPASTGVGASSSTAAAAAGAGSRPVSGAGKGRVGLQGMTDTHDSLMRMSIE</sequence>
<name>A0A136JI17_9PEZI</name>
<feature type="compositionally biased region" description="Basic and acidic residues" evidence="1">
    <location>
        <begin position="1"/>
        <end position="19"/>
    </location>
</feature>
<protein>
    <submittedName>
        <fullName evidence="2">Uncharacterized protein</fullName>
    </submittedName>
</protein>
<keyword evidence="3" id="KW-1185">Reference proteome</keyword>
<feature type="compositionally biased region" description="Polar residues" evidence="1">
    <location>
        <begin position="583"/>
        <end position="596"/>
    </location>
</feature>
<feature type="region of interest" description="Disordered" evidence="1">
    <location>
        <begin position="158"/>
        <end position="194"/>
    </location>
</feature>
<feature type="compositionally biased region" description="Low complexity" evidence="1">
    <location>
        <begin position="624"/>
        <end position="653"/>
    </location>
</feature>
<dbReference type="Proteomes" id="UP000070501">
    <property type="component" value="Unassembled WGS sequence"/>
</dbReference>
<feature type="compositionally biased region" description="Basic and acidic residues" evidence="1">
    <location>
        <begin position="666"/>
        <end position="677"/>
    </location>
</feature>
<organism evidence="2 3">
    <name type="scientific">Microdochium bolleyi</name>
    <dbReference type="NCBI Taxonomy" id="196109"/>
    <lineage>
        <taxon>Eukaryota</taxon>
        <taxon>Fungi</taxon>
        <taxon>Dikarya</taxon>
        <taxon>Ascomycota</taxon>
        <taxon>Pezizomycotina</taxon>
        <taxon>Sordariomycetes</taxon>
        <taxon>Xylariomycetidae</taxon>
        <taxon>Xylariales</taxon>
        <taxon>Microdochiaceae</taxon>
        <taxon>Microdochium</taxon>
    </lineage>
</organism>
<feature type="compositionally biased region" description="Polar residues" evidence="1">
    <location>
        <begin position="606"/>
        <end position="623"/>
    </location>
</feature>
<feature type="compositionally biased region" description="Low complexity" evidence="1">
    <location>
        <begin position="303"/>
        <end position="319"/>
    </location>
</feature>
<feature type="region of interest" description="Disordered" evidence="1">
    <location>
        <begin position="122"/>
        <end position="144"/>
    </location>
</feature>
<feature type="region of interest" description="Disordered" evidence="1">
    <location>
        <begin position="303"/>
        <end position="327"/>
    </location>
</feature>
<feature type="compositionally biased region" description="Low complexity" evidence="1">
    <location>
        <begin position="525"/>
        <end position="547"/>
    </location>
</feature>
<feature type="compositionally biased region" description="Basic and acidic residues" evidence="1">
    <location>
        <begin position="56"/>
        <end position="74"/>
    </location>
</feature>
<feature type="compositionally biased region" description="Polar residues" evidence="1">
    <location>
        <begin position="254"/>
        <end position="263"/>
    </location>
</feature>
<dbReference type="PANTHER" id="PTHR42106:SF1">
    <property type="match status" value="1"/>
</dbReference>
<evidence type="ECO:0000256" key="1">
    <source>
        <dbReference type="SAM" id="MobiDB-lite"/>
    </source>
</evidence>
<feature type="region of interest" description="Disordered" evidence="1">
    <location>
        <begin position="345"/>
        <end position="370"/>
    </location>
</feature>
<evidence type="ECO:0000313" key="3">
    <source>
        <dbReference type="Proteomes" id="UP000070501"/>
    </source>
</evidence>
<dbReference type="OrthoDB" id="340550at2759"/>
<proteinExistence type="predicted"/>
<feature type="region of interest" description="Disordered" evidence="1">
    <location>
        <begin position="479"/>
        <end position="677"/>
    </location>
</feature>